<comment type="subcellular location">
    <subcellularLocation>
        <location evidence="1">Chromosome</location>
    </subcellularLocation>
</comment>
<evidence type="ECO:0000259" key="7">
    <source>
        <dbReference type="Pfam" id="PF12719"/>
    </source>
</evidence>
<dbReference type="GO" id="GO:0007076">
    <property type="term" value="P:mitotic chromosome condensation"/>
    <property type="evidence" value="ECO:0007669"/>
    <property type="project" value="InterPro"/>
</dbReference>
<gene>
    <name evidence="8" type="ORF">EVEC_LOCUS2949</name>
</gene>
<protein>
    <submittedName>
        <fullName evidence="10">Cnd3 domain-containing protein</fullName>
    </submittedName>
</protein>
<evidence type="ECO:0000256" key="2">
    <source>
        <dbReference type="ARBA" id="ARBA00022454"/>
    </source>
</evidence>
<evidence type="ECO:0000256" key="4">
    <source>
        <dbReference type="ARBA" id="ARBA00022776"/>
    </source>
</evidence>
<dbReference type="GO" id="GO:0000793">
    <property type="term" value="C:condensed chromosome"/>
    <property type="evidence" value="ECO:0007669"/>
    <property type="project" value="TreeGrafter"/>
</dbReference>
<dbReference type="WBParaSite" id="EVEC_0000324101-mRNA-1">
    <property type="protein sequence ID" value="EVEC_0000324101-mRNA-1"/>
    <property type="gene ID" value="EVEC_0000324101"/>
</dbReference>
<evidence type="ECO:0000313" key="9">
    <source>
        <dbReference type="Proteomes" id="UP000274131"/>
    </source>
</evidence>
<dbReference type="SUPFAM" id="SSF48371">
    <property type="entry name" value="ARM repeat"/>
    <property type="match status" value="1"/>
</dbReference>
<keyword evidence="3" id="KW-0132">Cell division</keyword>
<keyword evidence="2" id="KW-0158">Chromosome</keyword>
<dbReference type="InterPro" id="IPR027165">
    <property type="entry name" value="CND3"/>
</dbReference>
<dbReference type="InterPro" id="IPR016024">
    <property type="entry name" value="ARM-type_fold"/>
</dbReference>
<evidence type="ECO:0000313" key="8">
    <source>
        <dbReference type="EMBL" id="VDD87806.1"/>
    </source>
</evidence>
<dbReference type="GO" id="GO:0051301">
    <property type="term" value="P:cell division"/>
    <property type="evidence" value="ECO:0007669"/>
    <property type="project" value="UniProtKB-KW"/>
</dbReference>
<reference evidence="8 9" key="2">
    <citation type="submission" date="2018-10" db="EMBL/GenBank/DDBJ databases">
        <authorList>
            <consortium name="Pathogen Informatics"/>
        </authorList>
    </citation>
    <scope>NUCLEOTIDE SEQUENCE [LARGE SCALE GENOMIC DNA]</scope>
</reference>
<dbReference type="InterPro" id="IPR025977">
    <property type="entry name" value="Cnd3_C"/>
</dbReference>
<keyword evidence="9" id="KW-1185">Reference proteome</keyword>
<evidence type="ECO:0000256" key="5">
    <source>
        <dbReference type="ARBA" id="ARBA00023067"/>
    </source>
</evidence>
<dbReference type="STRING" id="51028.A0A0N4V018"/>
<proteinExistence type="predicted"/>
<name>A0A0N4V018_ENTVE</name>
<keyword evidence="4" id="KW-0498">Mitosis</keyword>
<keyword evidence="6" id="KW-0131">Cell cycle</keyword>
<dbReference type="GO" id="GO:0000796">
    <property type="term" value="C:condensin complex"/>
    <property type="evidence" value="ECO:0007669"/>
    <property type="project" value="InterPro"/>
</dbReference>
<dbReference type="PANTHER" id="PTHR14418:SF5">
    <property type="entry name" value="CONDENSIN COMPLEX SUBUNIT 3"/>
    <property type="match status" value="1"/>
</dbReference>
<evidence type="ECO:0000256" key="6">
    <source>
        <dbReference type="ARBA" id="ARBA00023306"/>
    </source>
</evidence>
<keyword evidence="5" id="KW-0226">DNA condensation</keyword>
<dbReference type="Pfam" id="PF12719">
    <property type="entry name" value="Cnd3"/>
    <property type="match status" value="1"/>
</dbReference>
<feature type="domain" description="Nuclear condensin complex subunit 3 C-terminal" evidence="7">
    <location>
        <begin position="659"/>
        <end position="867"/>
    </location>
</feature>
<evidence type="ECO:0000313" key="10">
    <source>
        <dbReference type="WBParaSite" id="EVEC_0000324101-mRNA-1"/>
    </source>
</evidence>
<organism evidence="10">
    <name type="scientific">Enterobius vermicularis</name>
    <name type="common">Human pinworm</name>
    <dbReference type="NCBI Taxonomy" id="51028"/>
    <lineage>
        <taxon>Eukaryota</taxon>
        <taxon>Metazoa</taxon>
        <taxon>Ecdysozoa</taxon>
        <taxon>Nematoda</taxon>
        <taxon>Chromadorea</taxon>
        <taxon>Rhabditida</taxon>
        <taxon>Spirurina</taxon>
        <taxon>Oxyuridomorpha</taxon>
        <taxon>Oxyuroidea</taxon>
        <taxon>Oxyuridae</taxon>
        <taxon>Enterobius</taxon>
    </lineage>
</organism>
<dbReference type="EMBL" id="UXUI01007478">
    <property type="protein sequence ID" value="VDD87806.1"/>
    <property type="molecule type" value="Genomic_DNA"/>
</dbReference>
<dbReference type="PANTHER" id="PTHR14418">
    <property type="entry name" value="CONDENSIN COMPLEX SUBUNIT 3-RELATED"/>
    <property type="match status" value="1"/>
</dbReference>
<evidence type="ECO:0000256" key="3">
    <source>
        <dbReference type="ARBA" id="ARBA00022618"/>
    </source>
</evidence>
<dbReference type="Proteomes" id="UP000274131">
    <property type="component" value="Unassembled WGS sequence"/>
</dbReference>
<accession>A0A0N4V018</accession>
<evidence type="ECO:0000256" key="1">
    <source>
        <dbReference type="ARBA" id="ARBA00004286"/>
    </source>
</evidence>
<dbReference type="GO" id="GO:0005737">
    <property type="term" value="C:cytoplasm"/>
    <property type="evidence" value="ECO:0007669"/>
    <property type="project" value="TreeGrafter"/>
</dbReference>
<sequence>MPRGCSGESTPRRSERLKRMCRIDYNRMDLDGVRSLRAGVKRVEISGDLRKASNFNNVAFDDSSTESTCAAGTLQKKNTICLTPRCARRRQNSRLSKSAVEKTDFENDSVIDDVESLDPWKVQIKRRLQGIFLQGTKLQNFAVTMEINREFKEAYVEVLDMAGGREYFLFCLRFLIELLCVKPFEQTARENCAKVISYGALQLSAEGMPEVLNVLVEVCNKFHGAKIPVVRTCMCMFFHLLCVFSRIIDNAHNDGISCLSLKQKSAFYRKLVWHDLDASPTVRYEVLKCMALLQEQGFSFAVLHRHVRDKNKQCRLFAIQSVSSASSEVIEDLIEIVEFEEETEIQLAAFERLKNDVSPDSLDCGKRMTILRCAAMIDTVCNVKSTLKEIVVKWLFPGSSVKMFPGSWQSALPRLLFLLDPFDDEKLCHGIMMYALQHCKKTISDFPSVYIFLTQLLNLQDSDSFVSHKYESLLNEKLSLLDRAYKVFFWRCLMDFSVKLCRSKEDLDLCRKKLFPVLHSHCIFARSFASLKLSNHLEEDMKFQIFIFSQLLKMVPMMDLRRRDERGIWRDLIENILTDQHLFLNYDIVEFLVFQLVKGFFKKEDANDSLSAVCDLMSSMTHGAYSSLLVAANETISLTGYDCEGDSGELKIDGDTLLRCLMITKATLKTGRFKILSSLLRGLLENLVEKGMVREEAECRLLAFEAMGSIAACDESCAFEKIPVLRDALFLDNGLREVSLVVLTEFCESFGFEKVQMWFDTASIPRGFNFKLVEVFSLSVYDEDEGVALTACRCLCKLLLSDKLGTLLARTEFLKEFLLFLFQTPLRGNIICRLCVKWFIQKFSEQEVNQEQILEAFHLWYDSVKSNERSVGLINCFCNIVRYLFYVTGLGKNQENTRKSRALLIKFLTDIVSENPSGPYAEAVLEEVKVLHRGAFPDEQTFRTFCDTLDNCLKVLVSLNYGHCSRSFFNREERRFVEILF</sequence>
<dbReference type="AlphaFoldDB" id="A0A0N4V018"/>
<reference evidence="10" key="1">
    <citation type="submission" date="2017-02" db="UniProtKB">
        <authorList>
            <consortium name="WormBaseParasite"/>
        </authorList>
    </citation>
    <scope>IDENTIFICATION</scope>
</reference>